<dbReference type="Proteomes" id="UP000650833">
    <property type="component" value="Unassembled WGS sequence"/>
</dbReference>
<dbReference type="AlphaFoldDB" id="A0A8H7QVB0"/>
<evidence type="ECO:0000313" key="2">
    <source>
        <dbReference type="EMBL" id="KAG2199424.1"/>
    </source>
</evidence>
<accession>A0A8H7QVB0</accession>
<sequence>MTTTLTIKRYTSTSLFLKETEPFLCRNEFQNIFVLLMAQQEQVLEEKETQSNSYCGTVWDDQNQLVFALFNGKNNTILYGSLTQNLEAIDLLVDDLIASGTHSSLTFVRAFQPSLNRLYEQLQKHNIQLRIIDQVWAYESQKVTWSPRLLSIARDSKTELKLATIDDLPLLTEWTLEFFVHLTTENGMDDTSLPDPEEAVRDALASKFAYILCVNSAPVSMCWKKRPTKTECALAYVYTTKECRNKGYGAVCVGLLTETLLQNRRSVNLFVVRERDPVNNMYAGIGYKLIGEAAKLSK</sequence>
<name>A0A8H7QVB0_9FUNG</name>
<evidence type="ECO:0000313" key="3">
    <source>
        <dbReference type="Proteomes" id="UP000650833"/>
    </source>
</evidence>
<comment type="caution">
    <text evidence="2">The sequence shown here is derived from an EMBL/GenBank/DDBJ whole genome shotgun (WGS) entry which is preliminary data.</text>
</comment>
<reference evidence="2" key="1">
    <citation type="submission" date="2020-12" db="EMBL/GenBank/DDBJ databases">
        <title>Metabolic potential, ecology and presence of endohyphal bacteria is reflected in genomic diversity of Mucoromycotina.</title>
        <authorList>
            <person name="Muszewska A."/>
            <person name="Okrasinska A."/>
            <person name="Steczkiewicz K."/>
            <person name="Drgas O."/>
            <person name="Orlowska M."/>
            <person name="Perlinska-Lenart U."/>
            <person name="Aleksandrzak-Piekarczyk T."/>
            <person name="Szatraj K."/>
            <person name="Zielenkiewicz U."/>
            <person name="Pilsyk S."/>
            <person name="Malc E."/>
            <person name="Mieczkowski P."/>
            <person name="Kruszewska J.S."/>
            <person name="Biernat P."/>
            <person name="Pawlowska J."/>
        </authorList>
    </citation>
    <scope>NUCLEOTIDE SEQUENCE</scope>
    <source>
        <strain evidence="2">CBS 226.32</strain>
    </source>
</reference>
<dbReference type="SUPFAM" id="SSF55729">
    <property type="entry name" value="Acyl-CoA N-acyltransferases (Nat)"/>
    <property type="match status" value="1"/>
</dbReference>
<dbReference type="EMBL" id="JAEPRC010000351">
    <property type="protein sequence ID" value="KAG2199424.1"/>
    <property type="molecule type" value="Genomic_DNA"/>
</dbReference>
<proteinExistence type="predicted"/>
<gene>
    <name evidence="2" type="ORF">INT46_011074</name>
</gene>
<dbReference type="OrthoDB" id="61870at2759"/>
<dbReference type="Gene3D" id="3.40.630.30">
    <property type="match status" value="1"/>
</dbReference>
<evidence type="ECO:0000259" key="1">
    <source>
        <dbReference type="PROSITE" id="PS51186"/>
    </source>
</evidence>
<feature type="domain" description="N-acetyltransferase" evidence="1">
    <location>
        <begin position="158"/>
        <end position="298"/>
    </location>
</feature>
<dbReference type="InterPro" id="IPR016181">
    <property type="entry name" value="Acyl_CoA_acyltransferase"/>
</dbReference>
<dbReference type="GO" id="GO:0016747">
    <property type="term" value="F:acyltransferase activity, transferring groups other than amino-acyl groups"/>
    <property type="evidence" value="ECO:0007669"/>
    <property type="project" value="InterPro"/>
</dbReference>
<dbReference type="InterPro" id="IPR000182">
    <property type="entry name" value="GNAT_dom"/>
</dbReference>
<organism evidence="2 3">
    <name type="scientific">Mucor plumbeus</name>
    <dbReference type="NCBI Taxonomy" id="97098"/>
    <lineage>
        <taxon>Eukaryota</taxon>
        <taxon>Fungi</taxon>
        <taxon>Fungi incertae sedis</taxon>
        <taxon>Mucoromycota</taxon>
        <taxon>Mucoromycotina</taxon>
        <taxon>Mucoromycetes</taxon>
        <taxon>Mucorales</taxon>
        <taxon>Mucorineae</taxon>
        <taxon>Mucoraceae</taxon>
        <taxon>Mucor</taxon>
    </lineage>
</organism>
<dbReference type="PROSITE" id="PS51186">
    <property type="entry name" value="GNAT"/>
    <property type="match status" value="1"/>
</dbReference>
<protein>
    <recommendedName>
        <fullName evidence="1">N-acetyltransferase domain-containing protein</fullName>
    </recommendedName>
</protein>
<dbReference type="InterPro" id="IPR013653">
    <property type="entry name" value="GCN5-like_dom"/>
</dbReference>
<dbReference type="Pfam" id="PF08445">
    <property type="entry name" value="FR47"/>
    <property type="match status" value="1"/>
</dbReference>
<keyword evidence="3" id="KW-1185">Reference proteome</keyword>